<evidence type="ECO:0000256" key="2">
    <source>
        <dbReference type="ARBA" id="ARBA00022670"/>
    </source>
</evidence>
<comment type="caution">
    <text evidence="6">The sequence shown here is derived from an EMBL/GenBank/DDBJ whole genome shotgun (WGS) entry which is preliminary data.</text>
</comment>
<dbReference type="Pfam" id="PF02902">
    <property type="entry name" value="Peptidase_C48"/>
    <property type="match status" value="1"/>
</dbReference>
<evidence type="ECO:0000256" key="3">
    <source>
        <dbReference type="ARBA" id="ARBA00022801"/>
    </source>
</evidence>
<evidence type="ECO:0000256" key="4">
    <source>
        <dbReference type="SAM" id="MobiDB-lite"/>
    </source>
</evidence>
<dbReference type="GO" id="GO:0006508">
    <property type="term" value="P:proteolysis"/>
    <property type="evidence" value="ECO:0007669"/>
    <property type="project" value="UniProtKB-KW"/>
</dbReference>
<comment type="similarity">
    <text evidence="1">Belongs to the peptidase C48 family.</text>
</comment>
<dbReference type="GO" id="GO:0019783">
    <property type="term" value="F:ubiquitin-like protein peptidase activity"/>
    <property type="evidence" value="ECO:0007669"/>
    <property type="project" value="UniProtKB-ARBA"/>
</dbReference>
<proteinExistence type="inferred from homology"/>
<dbReference type="Proteomes" id="UP001342314">
    <property type="component" value="Unassembled WGS sequence"/>
</dbReference>
<dbReference type="EMBL" id="BQKY01000006">
    <property type="protein sequence ID" value="GJN90317.1"/>
    <property type="molecule type" value="Genomic_DNA"/>
</dbReference>
<keyword evidence="7" id="KW-1185">Reference proteome</keyword>
<keyword evidence="2" id="KW-0645">Protease</keyword>
<evidence type="ECO:0000259" key="5">
    <source>
        <dbReference type="Pfam" id="PF02902"/>
    </source>
</evidence>
<name>A0AAV5GLF7_9BASI</name>
<dbReference type="Gene3D" id="3.40.395.10">
    <property type="entry name" value="Adenoviral Proteinase, Chain A"/>
    <property type="match status" value="1"/>
</dbReference>
<feature type="compositionally biased region" description="Gly residues" evidence="4">
    <location>
        <begin position="25"/>
        <end position="34"/>
    </location>
</feature>
<feature type="domain" description="Ubiquitin-like protease family profile" evidence="5">
    <location>
        <begin position="403"/>
        <end position="465"/>
    </location>
</feature>
<reference evidence="6 7" key="1">
    <citation type="submission" date="2021-12" db="EMBL/GenBank/DDBJ databases">
        <title>High titer production of polyol ester of fatty acids by Rhodotorula paludigena BS15 towards product separation-free biomass refinery.</title>
        <authorList>
            <person name="Mano J."/>
            <person name="Ono H."/>
            <person name="Tanaka T."/>
            <person name="Naito K."/>
            <person name="Sushida H."/>
            <person name="Ike M."/>
            <person name="Tokuyasu K."/>
            <person name="Kitaoka M."/>
        </authorList>
    </citation>
    <scope>NUCLEOTIDE SEQUENCE [LARGE SCALE GENOMIC DNA]</scope>
    <source>
        <strain evidence="6 7">BS15</strain>
    </source>
</reference>
<dbReference type="InterPro" id="IPR003653">
    <property type="entry name" value="Peptidase_C48_C"/>
</dbReference>
<dbReference type="SUPFAM" id="SSF54001">
    <property type="entry name" value="Cysteine proteinases"/>
    <property type="match status" value="1"/>
</dbReference>
<evidence type="ECO:0000256" key="1">
    <source>
        <dbReference type="ARBA" id="ARBA00005234"/>
    </source>
</evidence>
<protein>
    <recommendedName>
        <fullName evidence="5">Ubiquitin-like protease family profile domain-containing protein</fullName>
    </recommendedName>
</protein>
<sequence length="550" mass="60671">MPSTGSAALGSAPKGVERAEQDVGLGHGGKGGQVGQQVLSYGSARSPSPDEDDMRSLRKWVLHPERPDVELRKDLVRAEERHGRITAMLLAYLHTLQDVSSQNESDAWPPSGDTLGLCVPAFNQVEGFDSIEPVDPNDNPFLRRLFRGDLQPGSLAASFWHWVEAHAPPSPSTVSRFAECINRLSDSAGRAILRAAAFEAILRLIPARHEQDRSTRLWILYALGAEDKVYDYVSYRPPGLLLRVLESDAVLLAQYCGLGPLVSSENCQFPRKRAHDADSPHAITANRYSLFVSAWEAAANPHENLPGSFLDAYARFALDDAVARAGDRTMDVHVSEQPLPAGVREGVLRAYPAPDQAARRPFYYLGAYLADKLKAPWDTMSVLFTKARPNAYSILDALTSHCVPQAKKTTAKVGGTDWDRYVGFVNIKNCHWVAIVIDAGKRTYSVYDPLGISNPDVLKMLRTMTNGLTQDGIVPSDGRQWQVNSIQLAFFEMLLKPPGTKAWPAEYMPALRRKYLVDLACGKVLNVPGIDLRVMAEGIAREAKWERMDG</sequence>
<keyword evidence="3" id="KW-0378">Hydrolase</keyword>
<organism evidence="6 7">
    <name type="scientific">Rhodotorula paludigena</name>
    <dbReference type="NCBI Taxonomy" id="86838"/>
    <lineage>
        <taxon>Eukaryota</taxon>
        <taxon>Fungi</taxon>
        <taxon>Dikarya</taxon>
        <taxon>Basidiomycota</taxon>
        <taxon>Pucciniomycotina</taxon>
        <taxon>Microbotryomycetes</taxon>
        <taxon>Sporidiobolales</taxon>
        <taxon>Sporidiobolaceae</taxon>
        <taxon>Rhodotorula</taxon>
    </lineage>
</organism>
<accession>A0AAV5GLF7</accession>
<dbReference type="AlphaFoldDB" id="A0AAV5GLF7"/>
<dbReference type="InterPro" id="IPR038765">
    <property type="entry name" value="Papain-like_cys_pep_sf"/>
</dbReference>
<gene>
    <name evidence="6" type="ORF">Rhopal_003326-T1</name>
</gene>
<feature type="region of interest" description="Disordered" evidence="4">
    <location>
        <begin position="1"/>
        <end position="53"/>
    </location>
</feature>
<evidence type="ECO:0000313" key="7">
    <source>
        <dbReference type="Proteomes" id="UP001342314"/>
    </source>
</evidence>
<dbReference type="GO" id="GO:0008234">
    <property type="term" value="F:cysteine-type peptidase activity"/>
    <property type="evidence" value="ECO:0007669"/>
    <property type="project" value="InterPro"/>
</dbReference>
<evidence type="ECO:0000313" key="6">
    <source>
        <dbReference type="EMBL" id="GJN90317.1"/>
    </source>
</evidence>